<dbReference type="SMART" id="SM01043">
    <property type="entry name" value="BTAD"/>
    <property type="match status" value="1"/>
</dbReference>
<accession>A0A841I197</accession>
<dbReference type="Pfam" id="PF03704">
    <property type="entry name" value="BTAD"/>
    <property type="match status" value="1"/>
</dbReference>
<keyword evidence="3" id="KW-1185">Reference proteome</keyword>
<dbReference type="Proteomes" id="UP000569951">
    <property type="component" value="Unassembled WGS sequence"/>
</dbReference>
<dbReference type="AlphaFoldDB" id="A0A841I197"/>
<dbReference type="InterPro" id="IPR027417">
    <property type="entry name" value="P-loop_NTPase"/>
</dbReference>
<dbReference type="Gene3D" id="1.25.40.10">
    <property type="entry name" value="Tetratricopeptide repeat domain"/>
    <property type="match status" value="1"/>
</dbReference>
<proteinExistence type="predicted"/>
<dbReference type="InterPro" id="IPR011990">
    <property type="entry name" value="TPR-like_helical_dom_sf"/>
</dbReference>
<evidence type="ECO:0000313" key="3">
    <source>
        <dbReference type="Proteomes" id="UP000569951"/>
    </source>
</evidence>
<dbReference type="SUPFAM" id="SSF52540">
    <property type="entry name" value="P-loop containing nucleoside triphosphate hydrolases"/>
    <property type="match status" value="1"/>
</dbReference>
<gene>
    <name evidence="2" type="ORF">HNR42_001162</name>
</gene>
<evidence type="ECO:0000259" key="1">
    <source>
        <dbReference type="SMART" id="SM01043"/>
    </source>
</evidence>
<reference evidence="2 3" key="1">
    <citation type="submission" date="2020-08" db="EMBL/GenBank/DDBJ databases">
        <title>Genomic Encyclopedia of Type Strains, Phase IV (KMG-IV): sequencing the most valuable type-strain genomes for metagenomic binning, comparative biology and taxonomic classification.</title>
        <authorList>
            <person name="Goeker M."/>
        </authorList>
    </citation>
    <scope>NUCLEOTIDE SEQUENCE [LARGE SCALE GENOMIC DNA]</scope>
    <source>
        <strain evidence="2 3">DSM 21458</strain>
    </source>
</reference>
<sequence>MLLHTLADLRLEGSPFCRTKPLLLLTYLALEGSKSRRYLAQLFWPEAQNAMNSLSVALTKLRRALPEAIFADEVRVWAHLATDFGEVIRLLGEGRLEQAVALYRGPFLEGFEAGLGVELEEWLYGKREWLGGLVREALLDLAEREVALGRLGAAAERAERAYRLPGAAEPEPEQLRRLHALLTAGGSLLAAELRRYEPACTALPVCTPEPLRFARALLGREEERARLLSLEPGEWAWVHGAEGHGKSALLRALGGRYLPARHGLPYATLEPLLGNEAAPEPLLLRRLMDAMHGQLLLFDGWGRMDPESRALLTRVRALHPQARVVIASRSRPPWPVELMVETGPLAPAALAGHPGMWERSGGLPSLVAAALRGDPLPPALELRLAALDECAQSLYFALVLLESPDLPCARRALGLGATELAEALDRLVHAGLLESSMLPRARRTALELLQARPARHAALALRLARCLEGSRAYPLYRQARSLWEDTDLPAARAAATAWITERLRLGRPGEAVAALAEVDLREALGPLAVTALLAAGRYVEAGQRCSQLRCPSRALRAELSWRLGNAADARAQATAALAGSPDERAAALDVLAGMALAAGDSRRAAVLRGRAAALWAVSDPVRHLESLLELARARAHSGEDIGPLLRDLHPRTQEFPVTRALALLVQAETGPRCVRPEDAEPVLQAAAETAAQAGAVQLEAHALHHLGALMAALGRTAQARVLLGRALERARVCGETYRLAALTAALAHLEGDPDALAEAGRMLEGIGYLQAARRLALPLAWRMPGPEQSAWVRTD</sequence>
<dbReference type="InterPro" id="IPR005158">
    <property type="entry name" value="BTAD"/>
</dbReference>
<dbReference type="EMBL" id="JACHHG010000003">
    <property type="protein sequence ID" value="MBB6097745.1"/>
    <property type="molecule type" value="Genomic_DNA"/>
</dbReference>
<feature type="domain" description="Bacterial transcriptional activator" evidence="1">
    <location>
        <begin position="82"/>
        <end position="218"/>
    </location>
</feature>
<dbReference type="RefSeq" id="WP_183985470.1">
    <property type="nucleotide sequence ID" value="NZ_JACHHG010000003.1"/>
</dbReference>
<organism evidence="2 3">
    <name type="scientific">Deinobacterium chartae</name>
    <dbReference type="NCBI Taxonomy" id="521158"/>
    <lineage>
        <taxon>Bacteria</taxon>
        <taxon>Thermotogati</taxon>
        <taxon>Deinococcota</taxon>
        <taxon>Deinococci</taxon>
        <taxon>Deinococcales</taxon>
        <taxon>Deinococcaceae</taxon>
        <taxon>Deinobacterium</taxon>
    </lineage>
</organism>
<comment type="caution">
    <text evidence="2">The sequence shown here is derived from an EMBL/GenBank/DDBJ whole genome shotgun (WGS) entry which is preliminary data.</text>
</comment>
<evidence type="ECO:0000313" key="2">
    <source>
        <dbReference type="EMBL" id="MBB6097745.1"/>
    </source>
</evidence>
<protein>
    <submittedName>
        <fullName evidence="2">Tetratricopeptide (TPR) repeat protein</fullName>
    </submittedName>
</protein>
<name>A0A841I197_9DEIO</name>